<accession>A0A072PB79</accession>
<keyword evidence="7" id="KW-0503">Monooxygenase</keyword>
<dbReference type="STRING" id="1182545.A0A072PB79"/>
<dbReference type="PROSITE" id="PS00086">
    <property type="entry name" value="CYTOCHROME_P450"/>
    <property type="match status" value="1"/>
</dbReference>
<keyword evidence="4 7" id="KW-0560">Oxidoreductase</keyword>
<gene>
    <name evidence="8" type="ORF">A1O9_07222</name>
</gene>
<comment type="similarity">
    <text evidence="2 7">Belongs to the cytochrome P450 family.</text>
</comment>
<dbReference type="HOGENOM" id="CLU_001570_14_0_1"/>
<dbReference type="CDD" id="cd11060">
    <property type="entry name" value="CYP57A1-like"/>
    <property type="match status" value="1"/>
</dbReference>
<keyword evidence="3 6" id="KW-0479">Metal-binding</keyword>
<name>A0A072PB79_9EURO</name>
<keyword evidence="6 7" id="KW-0349">Heme</keyword>
<feature type="binding site" description="axial binding residue" evidence="6">
    <location>
        <position position="332"/>
    </location>
    <ligand>
        <name>heme</name>
        <dbReference type="ChEBI" id="CHEBI:30413"/>
    </ligand>
    <ligandPart>
        <name>Fe</name>
        <dbReference type="ChEBI" id="CHEBI:18248"/>
    </ligandPart>
</feature>
<dbReference type="GO" id="GO:0016705">
    <property type="term" value="F:oxidoreductase activity, acting on paired donors, with incorporation or reduction of molecular oxygen"/>
    <property type="evidence" value="ECO:0007669"/>
    <property type="project" value="InterPro"/>
</dbReference>
<dbReference type="GO" id="GO:0004497">
    <property type="term" value="F:monooxygenase activity"/>
    <property type="evidence" value="ECO:0007669"/>
    <property type="project" value="UniProtKB-KW"/>
</dbReference>
<dbReference type="AlphaFoldDB" id="A0A072PB79"/>
<dbReference type="PRINTS" id="PR00463">
    <property type="entry name" value="EP450I"/>
</dbReference>
<evidence type="ECO:0008006" key="10">
    <source>
        <dbReference type="Google" id="ProtNLM"/>
    </source>
</evidence>
<sequence>MFTVRDPQQHRVLRSATAQVYSMTNLRNYEAHVDECTELFLAILKKHEGRAIDVTEYIHWYAFDVIAAITFQKRLGFLDEGKDMLGMVATRSFSAKYFAFAGQVPWAHPYLLGNRRMMGLLAKLYPDMPDPHGTLFGHIEKQIEQYDLEERQNGRTDFLQQLRRKDDQDRANHKRDLMNHLSNNVLAGSDTIAIALRAIFYHLVKTPRVYKNLVDEITEADSKGLLSNLVTYQESQNLVYLQAVMKEAMRLHPSIAFPLERVVPPEGTQLCGYDLPGGTIVGVLAPLINRNQEIFGHDVEDFRPERWIEADSERLKLMERTYLTFGHGPRGCIGKNIAFLEMSKFVPEVIRRFDVQWASGSKPWTITAGWFWKQRDINLVFRSR</sequence>
<keyword evidence="9" id="KW-1185">Reference proteome</keyword>
<keyword evidence="5 6" id="KW-0408">Iron</keyword>
<reference evidence="8 9" key="1">
    <citation type="submission" date="2013-03" db="EMBL/GenBank/DDBJ databases">
        <title>The Genome Sequence of Exophiala aquamarina CBS 119918.</title>
        <authorList>
            <consortium name="The Broad Institute Genomics Platform"/>
            <person name="Cuomo C."/>
            <person name="de Hoog S."/>
            <person name="Gorbushina A."/>
            <person name="Walker B."/>
            <person name="Young S.K."/>
            <person name="Zeng Q."/>
            <person name="Gargeya S."/>
            <person name="Fitzgerald M."/>
            <person name="Haas B."/>
            <person name="Abouelleil A."/>
            <person name="Allen A.W."/>
            <person name="Alvarado L."/>
            <person name="Arachchi H.M."/>
            <person name="Berlin A.M."/>
            <person name="Chapman S.B."/>
            <person name="Gainer-Dewar J."/>
            <person name="Goldberg J."/>
            <person name="Griggs A."/>
            <person name="Gujja S."/>
            <person name="Hansen M."/>
            <person name="Howarth C."/>
            <person name="Imamovic A."/>
            <person name="Ireland A."/>
            <person name="Larimer J."/>
            <person name="McCowan C."/>
            <person name="Murphy C."/>
            <person name="Pearson M."/>
            <person name="Poon T.W."/>
            <person name="Priest M."/>
            <person name="Roberts A."/>
            <person name="Saif S."/>
            <person name="Shea T."/>
            <person name="Sisk P."/>
            <person name="Sykes S."/>
            <person name="Wortman J."/>
            <person name="Nusbaum C."/>
            <person name="Birren B."/>
        </authorList>
    </citation>
    <scope>NUCLEOTIDE SEQUENCE [LARGE SCALE GENOMIC DNA]</scope>
    <source>
        <strain evidence="8 9">CBS 119918</strain>
    </source>
</reference>
<dbReference type="RefSeq" id="XP_013259622.1">
    <property type="nucleotide sequence ID" value="XM_013404168.1"/>
</dbReference>
<evidence type="ECO:0000256" key="4">
    <source>
        <dbReference type="ARBA" id="ARBA00023002"/>
    </source>
</evidence>
<dbReference type="InterPro" id="IPR002401">
    <property type="entry name" value="Cyt_P450_E_grp-I"/>
</dbReference>
<dbReference type="OrthoDB" id="3934656at2759"/>
<evidence type="ECO:0000313" key="9">
    <source>
        <dbReference type="Proteomes" id="UP000027920"/>
    </source>
</evidence>
<evidence type="ECO:0000313" key="8">
    <source>
        <dbReference type="EMBL" id="KEF57032.1"/>
    </source>
</evidence>
<evidence type="ECO:0000256" key="5">
    <source>
        <dbReference type="ARBA" id="ARBA00023004"/>
    </source>
</evidence>
<dbReference type="Proteomes" id="UP000027920">
    <property type="component" value="Unassembled WGS sequence"/>
</dbReference>
<dbReference type="PRINTS" id="PR00385">
    <property type="entry name" value="P450"/>
</dbReference>
<comment type="cofactor">
    <cofactor evidence="1 6">
        <name>heme</name>
        <dbReference type="ChEBI" id="CHEBI:30413"/>
    </cofactor>
</comment>
<dbReference type="Gene3D" id="1.10.630.10">
    <property type="entry name" value="Cytochrome P450"/>
    <property type="match status" value="1"/>
</dbReference>
<evidence type="ECO:0000256" key="6">
    <source>
        <dbReference type="PIRSR" id="PIRSR602401-1"/>
    </source>
</evidence>
<dbReference type="VEuPathDB" id="FungiDB:A1O9_07222"/>
<dbReference type="GO" id="GO:0005506">
    <property type="term" value="F:iron ion binding"/>
    <property type="evidence" value="ECO:0007669"/>
    <property type="project" value="InterPro"/>
</dbReference>
<dbReference type="InterPro" id="IPR050121">
    <property type="entry name" value="Cytochrome_P450_monoxygenase"/>
</dbReference>
<dbReference type="GeneID" id="25282136"/>
<dbReference type="GO" id="GO:0020037">
    <property type="term" value="F:heme binding"/>
    <property type="evidence" value="ECO:0007669"/>
    <property type="project" value="InterPro"/>
</dbReference>
<dbReference type="PANTHER" id="PTHR24305:SF232">
    <property type="entry name" value="P450, PUTATIVE (EUROFUNG)-RELATED"/>
    <property type="match status" value="1"/>
</dbReference>
<evidence type="ECO:0000256" key="1">
    <source>
        <dbReference type="ARBA" id="ARBA00001971"/>
    </source>
</evidence>
<dbReference type="InterPro" id="IPR036396">
    <property type="entry name" value="Cyt_P450_sf"/>
</dbReference>
<organism evidence="8 9">
    <name type="scientific">Exophiala aquamarina CBS 119918</name>
    <dbReference type="NCBI Taxonomy" id="1182545"/>
    <lineage>
        <taxon>Eukaryota</taxon>
        <taxon>Fungi</taxon>
        <taxon>Dikarya</taxon>
        <taxon>Ascomycota</taxon>
        <taxon>Pezizomycotina</taxon>
        <taxon>Eurotiomycetes</taxon>
        <taxon>Chaetothyriomycetidae</taxon>
        <taxon>Chaetothyriales</taxon>
        <taxon>Herpotrichiellaceae</taxon>
        <taxon>Exophiala</taxon>
    </lineage>
</organism>
<dbReference type="Pfam" id="PF00067">
    <property type="entry name" value="p450"/>
    <property type="match status" value="1"/>
</dbReference>
<protein>
    <recommendedName>
        <fullName evidence="10">Cytochrome P450 oxidoreductase</fullName>
    </recommendedName>
</protein>
<comment type="caution">
    <text evidence="8">The sequence shown here is derived from an EMBL/GenBank/DDBJ whole genome shotgun (WGS) entry which is preliminary data.</text>
</comment>
<dbReference type="InterPro" id="IPR017972">
    <property type="entry name" value="Cyt_P450_CS"/>
</dbReference>
<proteinExistence type="inferred from homology"/>
<evidence type="ECO:0000256" key="2">
    <source>
        <dbReference type="ARBA" id="ARBA00010617"/>
    </source>
</evidence>
<dbReference type="EMBL" id="AMGV01000005">
    <property type="protein sequence ID" value="KEF57032.1"/>
    <property type="molecule type" value="Genomic_DNA"/>
</dbReference>
<evidence type="ECO:0000256" key="7">
    <source>
        <dbReference type="RuleBase" id="RU000461"/>
    </source>
</evidence>
<dbReference type="InterPro" id="IPR001128">
    <property type="entry name" value="Cyt_P450"/>
</dbReference>
<dbReference type="SUPFAM" id="SSF48264">
    <property type="entry name" value="Cytochrome P450"/>
    <property type="match status" value="1"/>
</dbReference>
<evidence type="ECO:0000256" key="3">
    <source>
        <dbReference type="ARBA" id="ARBA00022723"/>
    </source>
</evidence>
<dbReference type="PANTHER" id="PTHR24305">
    <property type="entry name" value="CYTOCHROME P450"/>
    <property type="match status" value="1"/>
</dbReference>